<gene>
    <name evidence="3" type="ORF">EFQ99_24545</name>
</gene>
<dbReference type="InterPro" id="IPR002347">
    <property type="entry name" value="SDR_fam"/>
</dbReference>
<evidence type="ECO:0000256" key="1">
    <source>
        <dbReference type="ARBA" id="ARBA00006484"/>
    </source>
</evidence>
<organism evidence="3 4">
    <name type="scientific">Rhizobium vallis</name>
    <dbReference type="NCBI Taxonomy" id="634290"/>
    <lineage>
        <taxon>Bacteria</taxon>
        <taxon>Pseudomonadati</taxon>
        <taxon>Pseudomonadota</taxon>
        <taxon>Alphaproteobacteria</taxon>
        <taxon>Hyphomicrobiales</taxon>
        <taxon>Rhizobiaceae</taxon>
        <taxon>Rhizobium/Agrobacterium group</taxon>
        <taxon>Rhizobium</taxon>
    </lineage>
</organism>
<evidence type="ECO:0000313" key="4">
    <source>
        <dbReference type="Proteomes" id="UP000278823"/>
    </source>
</evidence>
<dbReference type="PRINTS" id="PR00081">
    <property type="entry name" value="GDHRDH"/>
</dbReference>
<comment type="caution">
    <text evidence="3">The sequence shown here is derived from an EMBL/GenBank/DDBJ whole genome shotgun (WGS) entry which is preliminary data.</text>
</comment>
<protein>
    <submittedName>
        <fullName evidence="3">SDR family oxidoreductase</fullName>
    </submittedName>
</protein>
<reference evidence="4" key="1">
    <citation type="submission" date="2018-11" db="EMBL/GenBank/DDBJ databases">
        <title>Rhizobium chutanense sp. nov., isolated from root nodules of Phaseolus vulgaris in China.</title>
        <authorList>
            <person name="Huo Y."/>
        </authorList>
    </citation>
    <scope>NUCLEOTIDE SEQUENCE [LARGE SCALE GENOMIC DNA]</scope>
    <source>
        <strain evidence="4">CCBAU 65647</strain>
    </source>
</reference>
<dbReference type="AlphaFoldDB" id="A0A3S0S7T6"/>
<name>A0A3S0S7T6_9HYPH</name>
<dbReference type="GO" id="GO:0016491">
    <property type="term" value="F:oxidoreductase activity"/>
    <property type="evidence" value="ECO:0007669"/>
    <property type="project" value="UniProtKB-KW"/>
</dbReference>
<dbReference type="PANTHER" id="PTHR43180:SF66">
    <property type="entry name" value="SHORT-CHAIN DEHYDROGENASE_REDUCTASE FAMILY PROTEIN"/>
    <property type="match status" value="1"/>
</dbReference>
<dbReference type="Gene3D" id="3.40.50.720">
    <property type="entry name" value="NAD(P)-binding Rossmann-like Domain"/>
    <property type="match status" value="1"/>
</dbReference>
<dbReference type="Proteomes" id="UP000278823">
    <property type="component" value="Unassembled WGS sequence"/>
</dbReference>
<accession>A0A3S0S7T6</accession>
<keyword evidence="2" id="KW-0560">Oxidoreductase</keyword>
<dbReference type="Pfam" id="PF13561">
    <property type="entry name" value="adh_short_C2"/>
    <property type="match status" value="1"/>
</dbReference>
<sequence>MATLQEMFDVRGKSVIVTGGASGIGRAYAEVMADNGARVCIFDLNPTLLDSVVAELRTNGGDVWGQVVDVADRPRMKEAFDAVAERHGRIDVVFANAGIDAGPGFLSTTGGRIPEGAIDVLDDHHWDRVIEVNLSSVYTTVKHSARHMKETGGGRIIVTSSIAAQINEAIVGTPYMPAKAGVDHFVRQMAMELGMFGILVNCISPGPFMTNIAGGRLKIPADRKAFEEQSLIGRIGDTEDIKGLALYLASPCSSYVTGSQIVIDGGSMNRIK</sequence>
<dbReference type="SUPFAM" id="SSF51735">
    <property type="entry name" value="NAD(P)-binding Rossmann-fold domains"/>
    <property type="match status" value="1"/>
</dbReference>
<dbReference type="FunFam" id="3.40.50.720:FF:000084">
    <property type="entry name" value="Short-chain dehydrogenase reductase"/>
    <property type="match status" value="1"/>
</dbReference>
<dbReference type="CDD" id="cd05233">
    <property type="entry name" value="SDR_c"/>
    <property type="match status" value="1"/>
</dbReference>
<proteinExistence type="inferred from homology"/>
<comment type="similarity">
    <text evidence="1">Belongs to the short-chain dehydrogenases/reductases (SDR) family.</text>
</comment>
<dbReference type="InterPro" id="IPR036291">
    <property type="entry name" value="NAD(P)-bd_dom_sf"/>
</dbReference>
<evidence type="ECO:0000313" key="3">
    <source>
        <dbReference type="EMBL" id="RUM22084.1"/>
    </source>
</evidence>
<dbReference type="RefSeq" id="WP_126923816.1">
    <property type="nucleotide sequence ID" value="NZ_ML133695.1"/>
</dbReference>
<dbReference type="PRINTS" id="PR00080">
    <property type="entry name" value="SDRFAMILY"/>
</dbReference>
<dbReference type="EMBL" id="RJTH01000010">
    <property type="protein sequence ID" value="RUM22084.1"/>
    <property type="molecule type" value="Genomic_DNA"/>
</dbReference>
<keyword evidence="4" id="KW-1185">Reference proteome</keyword>
<dbReference type="OrthoDB" id="9804774at2"/>
<evidence type="ECO:0000256" key="2">
    <source>
        <dbReference type="ARBA" id="ARBA00023002"/>
    </source>
</evidence>
<dbReference type="PANTHER" id="PTHR43180">
    <property type="entry name" value="3-OXOACYL-(ACYL-CARRIER-PROTEIN) REDUCTASE (AFU_ORTHOLOGUE AFUA_6G11210)"/>
    <property type="match status" value="1"/>
</dbReference>